<evidence type="ECO:0000256" key="1">
    <source>
        <dbReference type="ARBA" id="ARBA00001933"/>
    </source>
</evidence>
<dbReference type="Pfam" id="PF00782">
    <property type="entry name" value="DSPc"/>
    <property type="match status" value="1"/>
</dbReference>
<dbReference type="InterPro" id="IPR000387">
    <property type="entry name" value="Tyr_Pase_dom"/>
</dbReference>
<name>A0A2S6NDK7_9HYPH</name>
<evidence type="ECO:0000256" key="2">
    <source>
        <dbReference type="ARBA" id="ARBA00005011"/>
    </source>
</evidence>
<dbReference type="UniPathway" id="UPA00031">
    <property type="reaction ID" value="UER00012"/>
</dbReference>
<dbReference type="EC" id="2.6.1.9" evidence="11"/>
<dbReference type="InterPro" id="IPR015421">
    <property type="entry name" value="PyrdxlP-dep_Trfase_major"/>
</dbReference>
<comment type="cofactor">
    <cofactor evidence="1 11">
        <name>pyridoxal 5'-phosphate</name>
        <dbReference type="ChEBI" id="CHEBI:597326"/>
    </cofactor>
</comment>
<keyword evidence="11" id="KW-0368">Histidine biosynthesis</keyword>
<dbReference type="Proteomes" id="UP000239089">
    <property type="component" value="Unassembled WGS sequence"/>
</dbReference>
<dbReference type="InterPro" id="IPR004839">
    <property type="entry name" value="Aminotransferase_I/II_large"/>
</dbReference>
<dbReference type="PANTHER" id="PTHR43643">
    <property type="entry name" value="HISTIDINOL-PHOSPHATE AMINOTRANSFERASE 2"/>
    <property type="match status" value="1"/>
</dbReference>
<evidence type="ECO:0000256" key="5">
    <source>
        <dbReference type="ARBA" id="ARBA00022576"/>
    </source>
</evidence>
<dbReference type="PANTHER" id="PTHR43643:SF3">
    <property type="entry name" value="HISTIDINOL-PHOSPHATE AMINOTRANSFERASE"/>
    <property type="match status" value="1"/>
</dbReference>
<organism evidence="14 15">
    <name type="scientific">Rhodoblastus sphagnicola</name>
    <dbReference type="NCBI Taxonomy" id="333368"/>
    <lineage>
        <taxon>Bacteria</taxon>
        <taxon>Pseudomonadati</taxon>
        <taxon>Pseudomonadota</taxon>
        <taxon>Alphaproteobacteria</taxon>
        <taxon>Hyphomicrobiales</taxon>
        <taxon>Rhodoblastaceae</taxon>
        <taxon>Rhodoblastus</taxon>
    </lineage>
</organism>
<protein>
    <recommendedName>
        <fullName evidence="11">Histidinol-phosphate aminotransferase</fullName>
        <ecNumber evidence="11">2.6.1.9</ecNumber>
    </recommendedName>
    <alternativeName>
        <fullName evidence="11">Imidazole acetol-phosphate transaminase</fullName>
    </alternativeName>
</protein>
<dbReference type="SMART" id="SM00195">
    <property type="entry name" value="DSPc"/>
    <property type="match status" value="1"/>
</dbReference>
<comment type="pathway">
    <text evidence="2 11">Amino-acid biosynthesis; L-histidine biosynthesis; L-histidine from 5-phospho-alpha-D-ribose 1-diphosphate: step 7/9.</text>
</comment>
<dbReference type="PROSITE" id="PS00599">
    <property type="entry name" value="AA_TRANSFER_CLASS_2"/>
    <property type="match status" value="1"/>
</dbReference>
<accession>A0A2S6NDK7</accession>
<dbReference type="Gene3D" id="3.90.190.10">
    <property type="entry name" value="Protein tyrosine phosphatase superfamily"/>
    <property type="match status" value="1"/>
</dbReference>
<evidence type="ECO:0000256" key="8">
    <source>
        <dbReference type="ARBA" id="ARBA00022898"/>
    </source>
</evidence>
<dbReference type="InterPro" id="IPR005861">
    <property type="entry name" value="HisP_aminotrans"/>
</dbReference>
<dbReference type="GO" id="GO:0004400">
    <property type="term" value="F:histidinol-phosphate transaminase activity"/>
    <property type="evidence" value="ECO:0007669"/>
    <property type="project" value="UniProtKB-UniRule"/>
</dbReference>
<dbReference type="AlphaFoldDB" id="A0A2S6NDK7"/>
<comment type="similarity">
    <text evidence="3 11">Belongs to the class-II pyridoxal-phosphate-dependent aminotransferase family. Histidinol-phosphate aminotransferase subfamily.</text>
</comment>
<reference evidence="14 15" key="1">
    <citation type="journal article" date="2018" name="Arch. Microbiol.">
        <title>New insights into the metabolic potential of the phototrophic purple bacterium Rhodopila globiformis DSM 161(T) from its draft genome sequence and evidence for a vanadium-dependent nitrogenase.</title>
        <authorList>
            <person name="Imhoff J.F."/>
            <person name="Rahn T."/>
            <person name="Kunzel S."/>
            <person name="Neulinger S.C."/>
        </authorList>
    </citation>
    <scope>NUCLEOTIDE SEQUENCE [LARGE SCALE GENOMIC DNA]</scope>
    <source>
        <strain evidence="14 15">DSM 16996</strain>
    </source>
</reference>
<dbReference type="InterPro" id="IPR015422">
    <property type="entry name" value="PyrdxlP-dep_Trfase_small"/>
</dbReference>
<dbReference type="SUPFAM" id="SSF52799">
    <property type="entry name" value="(Phosphotyrosine protein) phosphatases II"/>
    <property type="match status" value="1"/>
</dbReference>
<keyword evidence="8 11" id="KW-0663">Pyridoxal phosphate</keyword>
<dbReference type="SUPFAM" id="SSF53383">
    <property type="entry name" value="PLP-dependent transferases"/>
    <property type="match status" value="1"/>
</dbReference>
<dbReference type="CDD" id="cd00609">
    <property type="entry name" value="AAT_like"/>
    <property type="match status" value="1"/>
</dbReference>
<dbReference type="InterPro" id="IPR015424">
    <property type="entry name" value="PyrdxlP-dep_Trfase"/>
</dbReference>
<keyword evidence="5 11" id="KW-0032">Aminotransferase</keyword>
<dbReference type="InterPro" id="IPR000340">
    <property type="entry name" value="Dual-sp_phosphatase_cat-dom"/>
</dbReference>
<evidence type="ECO:0000256" key="4">
    <source>
        <dbReference type="ARBA" id="ARBA00011738"/>
    </source>
</evidence>
<dbReference type="GO" id="GO:0000105">
    <property type="term" value="P:L-histidine biosynthetic process"/>
    <property type="evidence" value="ECO:0007669"/>
    <property type="project" value="UniProtKB-UniRule"/>
</dbReference>
<evidence type="ECO:0000259" key="12">
    <source>
        <dbReference type="PROSITE" id="PS50054"/>
    </source>
</evidence>
<dbReference type="InterPro" id="IPR020422">
    <property type="entry name" value="TYR_PHOSPHATASE_DUAL_dom"/>
</dbReference>
<feature type="domain" description="Tyrosine-protein phosphatase" evidence="12">
    <location>
        <begin position="57"/>
        <end position="195"/>
    </location>
</feature>
<dbReference type="CDD" id="cd14498">
    <property type="entry name" value="DSP"/>
    <property type="match status" value="1"/>
</dbReference>
<dbReference type="EMBL" id="NHSJ01000036">
    <property type="protein sequence ID" value="PPQ32698.1"/>
    <property type="molecule type" value="Genomic_DNA"/>
</dbReference>
<evidence type="ECO:0000256" key="9">
    <source>
        <dbReference type="ARBA" id="ARBA00022912"/>
    </source>
</evidence>
<keyword evidence="7" id="KW-0378">Hydrolase</keyword>
<evidence type="ECO:0000256" key="6">
    <source>
        <dbReference type="ARBA" id="ARBA00022679"/>
    </source>
</evidence>
<gene>
    <name evidence="11" type="primary">hisC</name>
    <name evidence="14" type="ORF">CCR94_04595</name>
</gene>
<dbReference type="Gene3D" id="3.40.640.10">
    <property type="entry name" value="Type I PLP-dependent aspartate aminotransferase-like (Major domain)"/>
    <property type="match status" value="1"/>
</dbReference>
<dbReference type="HAMAP" id="MF_01023">
    <property type="entry name" value="HisC_aminotrans_2"/>
    <property type="match status" value="1"/>
</dbReference>
<dbReference type="Gene3D" id="3.90.1150.10">
    <property type="entry name" value="Aspartate Aminotransferase, domain 1"/>
    <property type="match status" value="1"/>
</dbReference>
<dbReference type="PROSITE" id="PS50056">
    <property type="entry name" value="TYR_PHOSPHATASE_2"/>
    <property type="match status" value="1"/>
</dbReference>
<dbReference type="GO" id="GO:0004721">
    <property type="term" value="F:phosphoprotein phosphatase activity"/>
    <property type="evidence" value="ECO:0007669"/>
    <property type="project" value="UniProtKB-KW"/>
</dbReference>
<evidence type="ECO:0000256" key="7">
    <source>
        <dbReference type="ARBA" id="ARBA00022801"/>
    </source>
</evidence>
<feature type="domain" description="Tyrosine specific protein phosphatases" evidence="13">
    <location>
        <begin position="115"/>
        <end position="174"/>
    </location>
</feature>
<comment type="caution">
    <text evidence="14">The sequence shown here is derived from an EMBL/GenBank/DDBJ whole genome shotgun (WGS) entry which is preliminary data.</text>
</comment>
<evidence type="ECO:0000256" key="3">
    <source>
        <dbReference type="ARBA" id="ARBA00007970"/>
    </source>
</evidence>
<dbReference type="InterPro" id="IPR029021">
    <property type="entry name" value="Prot-tyrosine_phosphatase-like"/>
</dbReference>
<dbReference type="InterPro" id="IPR016130">
    <property type="entry name" value="Tyr_Pase_AS"/>
</dbReference>
<comment type="subunit">
    <text evidence="4 11">Homodimer.</text>
</comment>
<comment type="catalytic activity">
    <reaction evidence="10 11">
        <text>L-histidinol phosphate + 2-oxoglutarate = 3-(imidazol-4-yl)-2-oxopropyl phosphate + L-glutamate</text>
        <dbReference type="Rhea" id="RHEA:23744"/>
        <dbReference type="ChEBI" id="CHEBI:16810"/>
        <dbReference type="ChEBI" id="CHEBI:29985"/>
        <dbReference type="ChEBI" id="CHEBI:57766"/>
        <dbReference type="ChEBI" id="CHEBI:57980"/>
        <dbReference type="EC" id="2.6.1.9"/>
    </reaction>
</comment>
<dbReference type="Pfam" id="PF00155">
    <property type="entry name" value="Aminotran_1_2"/>
    <property type="match status" value="1"/>
</dbReference>
<dbReference type="InterPro" id="IPR050106">
    <property type="entry name" value="HistidinolP_aminotransfase"/>
</dbReference>
<evidence type="ECO:0000259" key="13">
    <source>
        <dbReference type="PROSITE" id="PS50056"/>
    </source>
</evidence>
<evidence type="ECO:0000313" key="14">
    <source>
        <dbReference type="EMBL" id="PPQ32698.1"/>
    </source>
</evidence>
<dbReference type="GO" id="GO:0030170">
    <property type="term" value="F:pyridoxal phosphate binding"/>
    <property type="evidence" value="ECO:0007669"/>
    <property type="project" value="InterPro"/>
</dbReference>
<keyword evidence="9" id="KW-0904">Protein phosphatase</keyword>
<dbReference type="InterPro" id="IPR001917">
    <property type="entry name" value="Aminotrans_II_pyridoxalP_BS"/>
</dbReference>
<evidence type="ECO:0000313" key="15">
    <source>
        <dbReference type="Proteomes" id="UP000239089"/>
    </source>
</evidence>
<keyword evidence="11" id="KW-0028">Amino-acid biosynthesis</keyword>
<evidence type="ECO:0000256" key="10">
    <source>
        <dbReference type="ARBA" id="ARBA00047481"/>
    </source>
</evidence>
<dbReference type="PROSITE" id="PS50054">
    <property type="entry name" value="TYR_PHOSPHATASE_DUAL"/>
    <property type="match status" value="1"/>
</dbReference>
<evidence type="ECO:0000256" key="11">
    <source>
        <dbReference type="HAMAP-Rule" id="MF_01023"/>
    </source>
</evidence>
<keyword evidence="15" id="KW-1185">Reference proteome</keyword>
<dbReference type="NCBIfam" id="TIGR01141">
    <property type="entry name" value="hisC"/>
    <property type="match status" value="1"/>
</dbReference>
<dbReference type="PROSITE" id="PS00383">
    <property type="entry name" value="TYR_PHOSPHATASE_1"/>
    <property type="match status" value="1"/>
</dbReference>
<proteinExistence type="inferred from homology"/>
<sequence>MTGDSLNDALSWKAAHAGSPAAVEGFGREAPGHLNACQMIEANANLIGLSSADQGARMDFITDRVAVGDAGEVENAEGLRRRRIGAVLSLARFDHPPLAMPHAVIEIADRRALLGESISAATAFIKTHVAAGRRVLVHCKAGISRSPALTLCYLHELEGYSIEEALARVKARRPQADPHPTLLASIRAHYGQEVAPFVDVSSNENPYGPSPRVLSALVAAAATAHLYPDGPGDSLREALAQRLGVGTENIVLGNGSTEILEMTARALLGPDSEAIIGWPSFPTYRAMARRAGAREVLVPLVDHDYDLDAIAARISENTGLIVLGNPNNPTGRVIGKAAMGRLLDRLPPHVVLCLDEAYCDYADRQDFPDSLEAVRSGRPLVVVRTFSKAFGLAGLRIGYAVAPPALARRIDSFRQRFNTSSIAQAAALAALDDRDHVARSAALNVSAREKLCAGIAELGLAFVKNSEANFVMIDVGDGAAITAELQKSGVRVKSLDAIGLPACIRVSVGTPEQNARLVETLAWLQRHVDAAAGVGRNLRALEATSA</sequence>
<feature type="modified residue" description="N6-(pyridoxal phosphate)lysine" evidence="11">
    <location>
        <position position="388"/>
    </location>
</feature>
<keyword evidence="6 11" id="KW-0808">Transferase</keyword>